<dbReference type="EMBL" id="JASMQC010000017">
    <property type="protein sequence ID" value="KAK1939000.1"/>
    <property type="molecule type" value="Genomic_DNA"/>
</dbReference>
<protein>
    <submittedName>
        <fullName evidence="1">Uncharacterized protein</fullName>
    </submittedName>
</protein>
<evidence type="ECO:0000313" key="1">
    <source>
        <dbReference type="EMBL" id="KAK1939000.1"/>
    </source>
</evidence>
<keyword evidence="2" id="KW-1185">Reference proteome</keyword>
<sequence length="76" mass="8588">MKRVEKTAVQETAESVGDAVVRAIGQCSVRTNPGALRAIEWARMCTDHEAKARNDEYMRMREMKPPAIPENEQRTA</sequence>
<dbReference type="AlphaFoldDB" id="A0AAD9GID0"/>
<gene>
    <name evidence="1" type="ORF">P3T76_009075</name>
</gene>
<reference evidence="1" key="1">
    <citation type="submission" date="2023-08" db="EMBL/GenBank/DDBJ databases">
        <title>Reference Genome Resource for the Citrus Pathogen Phytophthora citrophthora.</title>
        <authorList>
            <person name="Moller H."/>
            <person name="Coetzee B."/>
            <person name="Rose L.J."/>
            <person name="Van Niekerk J.M."/>
        </authorList>
    </citation>
    <scope>NUCLEOTIDE SEQUENCE</scope>
    <source>
        <strain evidence="1">STE-U-9442</strain>
    </source>
</reference>
<organism evidence="1 2">
    <name type="scientific">Phytophthora citrophthora</name>
    <dbReference type="NCBI Taxonomy" id="4793"/>
    <lineage>
        <taxon>Eukaryota</taxon>
        <taxon>Sar</taxon>
        <taxon>Stramenopiles</taxon>
        <taxon>Oomycota</taxon>
        <taxon>Peronosporomycetes</taxon>
        <taxon>Peronosporales</taxon>
        <taxon>Peronosporaceae</taxon>
        <taxon>Phytophthora</taxon>
    </lineage>
</organism>
<name>A0AAD9GID0_9STRA</name>
<evidence type="ECO:0000313" key="2">
    <source>
        <dbReference type="Proteomes" id="UP001259832"/>
    </source>
</evidence>
<dbReference type="Proteomes" id="UP001259832">
    <property type="component" value="Unassembled WGS sequence"/>
</dbReference>
<proteinExistence type="predicted"/>
<accession>A0AAD9GID0</accession>
<comment type="caution">
    <text evidence="1">The sequence shown here is derived from an EMBL/GenBank/DDBJ whole genome shotgun (WGS) entry which is preliminary data.</text>
</comment>